<feature type="domain" description="Nitroreductase" evidence="4">
    <location>
        <begin position="7"/>
        <end position="172"/>
    </location>
</feature>
<dbReference type="EMBL" id="FNRT01000002">
    <property type="protein sequence ID" value="SEB80547.1"/>
    <property type="molecule type" value="Genomic_DNA"/>
</dbReference>
<feature type="region of interest" description="Disordered" evidence="3">
    <location>
        <begin position="174"/>
        <end position="204"/>
    </location>
</feature>
<dbReference type="GO" id="GO:0016491">
    <property type="term" value="F:oxidoreductase activity"/>
    <property type="evidence" value="ECO:0007669"/>
    <property type="project" value="UniProtKB-KW"/>
</dbReference>
<dbReference type="Pfam" id="PF00881">
    <property type="entry name" value="Nitroreductase"/>
    <property type="match status" value="1"/>
</dbReference>
<dbReference type="OrthoDB" id="3358989at2"/>
<dbReference type="SUPFAM" id="SSF55469">
    <property type="entry name" value="FMN-dependent nitroreductase-like"/>
    <property type="match status" value="1"/>
</dbReference>
<protein>
    <submittedName>
        <fullName evidence="5">Nitroreductase</fullName>
    </submittedName>
</protein>
<evidence type="ECO:0000313" key="5">
    <source>
        <dbReference type="EMBL" id="SEB80547.1"/>
    </source>
</evidence>
<evidence type="ECO:0000256" key="1">
    <source>
        <dbReference type="ARBA" id="ARBA00007118"/>
    </source>
</evidence>
<keyword evidence="6" id="KW-1185">Reference proteome</keyword>
<dbReference type="Proteomes" id="UP000198742">
    <property type="component" value="Unassembled WGS sequence"/>
</dbReference>
<dbReference type="PANTHER" id="PTHR43673:SF10">
    <property type="entry name" value="NADH DEHYDROGENASE_NAD(P)H NITROREDUCTASE XCC3605-RELATED"/>
    <property type="match status" value="1"/>
</dbReference>
<organism evidence="5 6">
    <name type="scientific">Nocardioides exalbidus</name>
    <dbReference type="NCBI Taxonomy" id="402596"/>
    <lineage>
        <taxon>Bacteria</taxon>
        <taxon>Bacillati</taxon>
        <taxon>Actinomycetota</taxon>
        <taxon>Actinomycetes</taxon>
        <taxon>Propionibacteriales</taxon>
        <taxon>Nocardioidaceae</taxon>
        <taxon>Nocardioides</taxon>
    </lineage>
</organism>
<dbReference type="PANTHER" id="PTHR43673">
    <property type="entry name" value="NAD(P)H NITROREDUCTASE YDGI-RELATED"/>
    <property type="match status" value="1"/>
</dbReference>
<evidence type="ECO:0000256" key="3">
    <source>
        <dbReference type="SAM" id="MobiDB-lite"/>
    </source>
</evidence>
<sequence>MEFQEVVRRRRMVRRYADEPVDPAVVDRMLEHAQRAPNAGFTQGWAFLVLDTPEDVARFWESTGADPDTHNAWLDGMRTAPVVIVPLASKDAYLERYAEEDKGWTDRRDDRWPVPYWYVDTGMAALLILQTAVDEGLGACFFGIPAQHTDSFREAFAIPADHKPVGAITVGHRVADSGAQGSPSRRERRTNVVHRGRWGTTVTP</sequence>
<dbReference type="AlphaFoldDB" id="A0A1H4MCJ0"/>
<dbReference type="STRING" id="402596.SAMN04489844_1097"/>
<dbReference type="InterPro" id="IPR029479">
    <property type="entry name" value="Nitroreductase"/>
</dbReference>
<dbReference type="CDD" id="cd02062">
    <property type="entry name" value="Nitro_FMN_reductase"/>
    <property type="match status" value="1"/>
</dbReference>
<reference evidence="6" key="1">
    <citation type="submission" date="2016-10" db="EMBL/GenBank/DDBJ databases">
        <authorList>
            <person name="Varghese N."/>
            <person name="Submissions S."/>
        </authorList>
    </citation>
    <scope>NUCLEOTIDE SEQUENCE [LARGE SCALE GENOMIC DNA]</scope>
    <source>
        <strain evidence="6">DSM 22017</strain>
    </source>
</reference>
<comment type="similarity">
    <text evidence="1">Belongs to the nitroreductase family.</text>
</comment>
<evidence type="ECO:0000256" key="2">
    <source>
        <dbReference type="ARBA" id="ARBA00023002"/>
    </source>
</evidence>
<dbReference type="RefSeq" id="WP_090968211.1">
    <property type="nucleotide sequence ID" value="NZ_FNRT01000002.1"/>
</dbReference>
<keyword evidence="2" id="KW-0560">Oxidoreductase</keyword>
<evidence type="ECO:0000259" key="4">
    <source>
        <dbReference type="Pfam" id="PF00881"/>
    </source>
</evidence>
<dbReference type="Gene3D" id="3.40.109.10">
    <property type="entry name" value="NADH Oxidase"/>
    <property type="match status" value="1"/>
</dbReference>
<evidence type="ECO:0000313" key="6">
    <source>
        <dbReference type="Proteomes" id="UP000198742"/>
    </source>
</evidence>
<gene>
    <name evidence="5" type="ORF">SAMN04489844_1097</name>
</gene>
<name>A0A1H4MCJ0_9ACTN</name>
<proteinExistence type="inferred from homology"/>
<accession>A0A1H4MCJ0</accession>
<feature type="compositionally biased region" description="Basic residues" evidence="3">
    <location>
        <begin position="186"/>
        <end position="197"/>
    </location>
</feature>
<dbReference type="InterPro" id="IPR000415">
    <property type="entry name" value="Nitroreductase-like"/>
</dbReference>